<protein>
    <submittedName>
        <fullName evidence="1">Putative polyprotein</fullName>
    </submittedName>
</protein>
<dbReference type="PANTHER" id="PTHR11439">
    <property type="entry name" value="GAG-POL-RELATED RETROTRANSPOSON"/>
    <property type="match status" value="1"/>
</dbReference>
<dbReference type="PANTHER" id="PTHR11439:SF440">
    <property type="entry name" value="INTEGRASE CATALYTIC DOMAIN-CONTAINING PROTEIN"/>
    <property type="match status" value="1"/>
</dbReference>
<organism evidence="1">
    <name type="scientific">Albugo laibachii Nc14</name>
    <dbReference type="NCBI Taxonomy" id="890382"/>
    <lineage>
        <taxon>Eukaryota</taxon>
        <taxon>Sar</taxon>
        <taxon>Stramenopiles</taxon>
        <taxon>Oomycota</taxon>
        <taxon>Peronosporomycetes</taxon>
        <taxon>Albuginales</taxon>
        <taxon>Albuginaceae</taxon>
        <taxon>Albugo</taxon>
    </lineage>
</organism>
<proteinExistence type="predicted"/>
<dbReference type="HOGENOM" id="CLU_001650_8_0_1"/>
<sequence>MNLSQLLSPAIEADSAEMNVRPCRSLIECLKLNTTFTSPDIACVVTLLSCFLETPGTQHWKAAIRVLRYLWSTRENGMVLCTKEVLVRSLLKRLRTLSAEAAPMIDVLFSGVMVMIGHAPVVSKSMYQRIVS</sequence>
<dbReference type="AlphaFoldDB" id="F0WSF8"/>
<gene>
    <name evidence="1" type="primary">AlNc14C231G9299</name>
    <name evidence="1" type="ORF">ALNC14_104230</name>
</gene>
<accession>F0WSF8</accession>
<dbReference type="EMBL" id="FR824276">
    <property type="protein sequence ID" value="CCA24279.1"/>
    <property type="molecule type" value="Genomic_DNA"/>
</dbReference>
<name>F0WSF8_9STRA</name>
<evidence type="ECO:0000313" key="1">
    <source>
        <dbReference type="EMBL" id="CCA24279.1"/>
    </source>
</evidence>
<reference evidence="1" key="2">
    <citation type="submission" date="2011-02" db="EMBL/GenBank/DDBJ databases">
        <authorList>
            <person name="MacLean D."/>
        </authorList>
    </citation>
    <scope>NUCLEOTIDE SEQUENCE</scope>
</reference>
<reference evidence="1" key="1">
    <citation type="journal article" date="2011" name="PLoS Biol.">
        <title>Gene gain and loss during evolution of obligate parasitism in the white rust pathogen of Arabidopsis thaliana.</title>
        <authorList>
            <person name="Kemen E."/>
            <person name="Gardiner A."/>
            <person name="Schultz-Larsen T."/>
            <person name="Kemen A.C."/>
            <person name="Balmuth A.L."/>
            <person name="Robert-Seilaniantz A."/>
            <person name="Bailey K."/>
            <person name="Holub E."/>
            <person name="Studholme D.J."/>
            <person name="Maclean D."/>
            <person name="Jones J.D."/>
        </authorList>
    </citation>
    <scope>NUCLEOTIDE SEQUENCE</scope>
</reference>